<dbReference type="Gene3D" id="3.40.50.20">
    <property type="match status" value="1"/>
</dbReference>
<dbReference type="GO" id="GO:0046872">
    <property type="term" value="F:metal ion binding"/>
    <property type="evidence" value="ECO:0007669"/>
    <property type="project" value="InterPro"/>
</dbReference>
<dbReference type="PANTHER" id="PTHR43585">
    <property type="entry name" value="FUMIPYRROLE BIOSYNTHESIS PROTEIN C"/>
    <property type="match status" value="1"/>
</dbReference>
<gene>
    <name evidence="6" type="ORF">B0T19DRAFT_439126</name>
</gene>
<dbReference type="Pfam" id="PF18130">
    <property type="entry name" value="ATPgrasp_N"/>
    <property type="match status" value="1"/>
</dbReference>
<dbReference type="InterPro" id="IPR041472">
    <property type="entry name" value="BL00235/CARNS1_N"/>
</dbReference>
<evidence type="ECO:0000313" key="7">
    <source>
        <dbReference type="Proteomes" id="UP001286456"/>
    </source>
</evidence>
<keyword evidence="2 4" id="KW-0547">Nucleotide-binding</keyword>
<evidence type="ECO:0000256" key="1">
    <source>
        <dbReference type="ARBA" id="ARBA00022598"/>
    </source>
</evidence>
<keyword evidence="7" id="KW-1185">Reference proteome</keyword>
<dbReference type="SUPFAM" id="SSF56059">
    <property type="entry name" value="Glutathione synthetase ATP-binding domain-like"/>
    <property type="match status" value="1"/>
</dbReference>
<reference evidence="6" key="2">
    <citation type="submission" date="2023-06" db="EMBL/GenBank/DDBJ databases">
        <authorList>
            <consortium name="Lawrence Berkeley National Laboratory"/>
            <person name="Haridas S."/>
            <person name="Hensen N."/>
            <person name="Bonometti L."/>
            <person name="Westerberg I."/>
            <person name="Brannstrom I.O."/>
            <person name="Guillou S."/>
            <person name="Cros-Aarteil S."/>
            <person name="Calhoun S."/>
            <person name="Kuo A."/>
            <person name="Mondo S."/>
            <person name="Pangilinan J."/>
            <person name="Riley R."/>
            <person name="Labutti K."/>
            <person name="Andreopoulos B."/>
            <person name="Lipzen A."/>
            <person name="Chen C."/>
            <person name="Yanf M."/>
            <person name="Daum C."/>
            <person name="Ng V."/>
            <person name="Clum A."/>
            <person name="Steindorff A."/>
            <person name="Ohm R."/>
            <person name="Martin F."/>
            <person name="Silar P."/>
            <person name="Natvig D."/>
            <person name="Lalanne C."/>
            <person name="Gautier V."/>
            <person name="Ament-Velasquez S.L."/>
            <person name="Kruys A."/>
            <person name="Hutchinson M.I."/>
            <person name="Powell A.J."/>
            <person name="Barry K."/>
            <person name="Miller A.N."/>
            <person name="Grigoriev I.V."/>
            <person name="Debuchy R."/>
            <person name="Gladieux P."/>
            <person name="Thoren M.H."/>
            <person name="Johannesson H."/>
        </authorList>
    </citation>
    <scope>NUCLEOTIDE SEQUENCE</scope>
    <source>
        <strain evidence="6">SMH4131-1</strain>
    </source>
</reference>
<dbReference type="PROSITE" id="PS50975">
    <property type="entry name" value="ATP_GRASP"/>
    <property type="match status" value="1"/>
</dbReference>
<feature type="domain" description="ATP-grasp" evidence="5">
    <location>
        <begin position="313"/>
        <end position="568"/>
    </location>
</feature>
<dbReference type="InterPro" id="IPR052032">
    <property type="entry name" value="ATP-dep_AA_Ligase"/>
</dbReference>
<sequence>MRTNDGLLTLAAHNSQPEAVPESSAYAPSFWSLDLLLQTISPTSSSVTVTEPSHGTLPVLHLSSGRGESWERFLQLALDSATNIVQGLMPLRFVFPFLSGTVCRSDFIPQRLECCELVGHAASFLEPLQIVEPVPVARRGDHDGASAVGPGLEQLLSKALGAIRLKPSASFTELDDEMRSRLSYPWLVPGPISRRRVAWIQGREDIDCIERALKAAGALGIALVVMDEPGHWLQAPNSPWAYLRESFVEIDLTADDGLAQRVVDAVRAYPEPIDGLVTISDVRLASIARACCMLGLPTEDPEAYDIAADKGATRMLEQAACGATESSVLASAAEYGPFMKQMHSSGSLKHMYPLVVKPVVGWCSDCVSKVSDDGELEVAVQKASARHASSAKPSTAVVVEPYVDGPEVDINFALLDGAVLFYEVNDDFPSSADLHDSGDLDSRANLNFQETQNVMPSALPAEEITAIRDQVLASILRMGFRTGVFHCEARVRNSHVKYERDHDGIFDLVRKPEHSDSDSDSDPDRLPLQALEVYLHEVNARPPGYLESVAVALTYGVDYYALRLLMAAGPAEHVRLRALSHPFLGGPQFHLSVMIIQQTQAGIMKSEDAAREFLDKHPQLKDHVVDYYTRKKAGDVLEGPDASALWWIAFLSVVSRTSRMDLLKRVKFVQEHFDYQVE</sequence>
<dbReference type="Pfam" id="PF13535">
    <property type="entry name" value="ATP-grasp_4"/>
    <property type="match status" value="1"/>
</dbReference>
<dbReference type="GO" id="GO:0005524">
    <property type="term" value="F:ATP binding"/>
    <property type="evidence" value="ECO:0007669"/>
    <property type="project" value="UniProtKB-UniRule"/>
</dbReference>
<dbReference type="EMBL" id="JAUEPO010000002">
    <property type="protein sequence ID" value="KAK3332274.1"/>
    <property type="molecule type" value="Genomic_DNA"/>
</dbReference>
<name>A0AAE0IVZ0_9PEZI</name>
<protein>
    <recommendedName>
        <fullName evidence="5">ATP-grasp domain-containing protein</fullName>
    </recommendedName>
</protein>
<keyword evidence="1" id="KW-0436">Ligase</keyword>
<evidence type="ECO:0000313" key="6">
    <source>
        <dbReference type="EMBL" id="KAK3332274.1"/>
    </source>
</evidence>
<organism evidence="6 7">
    <name type="scientific">Cercophora scortea</name>
    <dbReference type="NCBI Taxonomy" id="314031"/>
    <lineage>
        <taxon>Eukaryota</taxon>
        <taxon>Fungi</taxon>
        <taxon>Dikarya</taxon>
        <taxon>Ascomycota</taxon>
        <taxon>Pezizomycotina</taxon>
        <taxon>Sordariomycetes</taxon>
        <taxon>Sordariomycetidae</taxon>
        <taxon>Sordariales</taxon>
        <taxon>Lasiosphaeriaceae</taxon>
        <taxon>Cercophora</taxon>
    </lineage>
</organism>
<evidence type="ECO:0000256" key="2">
    <source>
        <dbReference type="ARBA" id="ARBA00022741"/>
    </source>
</evidence>
<dbReference type="Proteomes" id="UP001286456">
    <property type="component" value="Unassembled WGS sequence"/>
</dbReference>
<reference evidence="6" key="1">
    <citation type="journal article" date="2023" name="Mol. Phylogenet. Evol.">
        <title>Genome-scale phylogeny and comparative genomics of the fungal order Sordariales.</title>
        <authorList>
            <person name="Hensen N."/>
            <person name="Bonometti L."/>
            <person name="Westerberg I."/>
            <person name="Brannstrom I.O."/>
            <person name="Guillou S."/>
            <person name="Cros-Aarteil S."/>
            <person name="Calhoun S."/>
            <person name="Haridas S."/>
            <person name="Kuo A."/>
            <person name="Mondo S."/>
            <person name="Pangilinan J."/>
            <person name="Riley R."/>
            <person name="LaButti K."/>
            <person name="Andreopoulos B."/>
            <person name="Lipzen A."/>
            <person name="Chen C."/>
            <person name="Yan M."/>
            <person name="Daum C."/>
            <person name="Ng V."/>
            <person name="Clum A."/>
            <person name="Steindorff A."/>
            <person name="Ohm R.A."/>
            <person name="Martin F."/>
            <person name="Silar P."/>
            <person name="Natvig D.O."/>
            <person name="Lalanne C."/>
            <person name="Gautier V."/>
            <person name="Ament-Velasquez S.L."/>
            <person name="Kruys A."/>
            <person name="Hutchinson M.I."/>
            <person name="Powell A.J."/>
            <person name="Barry K."/>
            <person name="Miller A.N."/>
            <person name="Grigoriev I.V."/>
            <person name="Debuchy R."/>
            <person name="Gladieux P."/>
            <person name="Hiltunen Thoren M."/>
            <person name="Johannesson H."/>
        </authorList>
    </citation>
    <scope>NUCLEOTIDE SEQUENCE</scope>
    <source>
        <strain evidence="6">SMH4131-1</strain>
    </source>
</reference>
<evidence type="ECO:0000256" key="3">
    <source>
        <dbReference type="ARBA" id="ARBA00022840"/>
    </source>
</evidence>
<dbReference type="AlphaFoldDB" id="A0AAE0IVZ0"/>
<evidence type="ECO:0000259" key="5">
    <source>
        <dbReference type="PROSITE" id="PS50975"/>
    </source>
</evidence>
<accession>A0AAE0IVZ0</accession>
<dbReference type="Gene3D" id="3.30.470.20">
    <property type="entry name" value="ATP-grasp fold, B domain"/>
    <property type="match status" value="2"/>
</dbReference>
<keyword evidence="3 4" id="KW-0067">ATP-binding</keyword>
<dbReference type="PANTHER" id="PTHR43585:SF2">
    <property type="entry name" value="ATP-GRASP ENZYME FSQD"/>
    <property type="match status" value="1"/>
</dbReference>
<evidence type="ECO:0000256" key="4">
    <source>
        <dbReference type="PROSITE-ProRule" id="PRU00409"/>
    </source>
</evidence>
<comment type="caution">
    <text evidence="6">The sequence shown here is derived from an EMBL/GenBank/DDBJ whole genome shotgun (WGS) entry which is preliminary data.</text>
</comment>
<dbReference type="InterPro" id="IPR011761">
    <property type="entry name" value="ATP-grasp"/>
</dbReference>
<proteinExistence type="predicted"/>
<dbReference type="GO" id="GO:0016874">
    <property type="term" value="F:ligase activity"/>
    <property type="evidence" value="ECO:0007669"/>
    <property type="project" value="UniProtKB-KW"/>
</dbReference>